<dbReference type="PROSITE" id="PS51199">
    <property type="entry name" value="SF4_HELICASE"/>
    <property type="match status" value="1"/>
</dbReference>
<dbReference type="PANTHER" id="PTHR30153">
    <property type="entry name" value="REPLICATIVE DNA HELICASE DNAB"/>
    <property type="match status" value="1"/>
</dbReference>
<reference evidence="3" key="1">
    <citation type="journal article" date="2020" name="bioRxiv">
        <title>Integrative omics analysis of Pseudomonas aeruginosa virus PA5oct highlights the molecular complexity of jumbo phages.</title>
        <authorList>
            <person name="Lood C."/>
            <person name="Danis-Wlodarczyk K."/>
            <person name="Blasdel B.G."/>
            <person name="Jang H.B."/>
            <person name="Vandenheuvel D."/>
            <person name="Briers Y."/>
            <person name="Noben J.-P."/>
            <person name="van Noort V."/>
            <person name="Drulis-Kawa Z."/>
            <person name="Lavigne R."/>
        </authorList>
    </citation>
    <scope>NUCLEOTIDE SEQUENCE [LARGE SCALE GENOMIC DNA]</scope>
</reference>
<evidence type="ECO:0000313" key="2">
    <source>
        <dbReference type="EMBL" id="QCG76105.1"/>
    </source>
</evidence>
<dbReference type="GO" id="GO:0006260">
    <property type="term" value="P:DNA replication"/>
    <property type="evidence" value="ECO:0007669"/>
    <property type="project" value="InterPro"/>
</dbReference>
<organism evidence="2 3">
    <name type="scientific">Pseudomonas phage vB_PaeM_PA5oct</name>
    <dbReference type="NCBI Taxonomy" id="2163605"/>
    <lineage>
        <taxon>Viruses</taxon>
        <taxon>Duplodnaviria</taxon>
        <taxon>Heunggongvirae</taxon>
        <taxon>Uroviricota</taxon>
        <taxon>Caudoviricetes</taxon>
        <taxon>Arenbergviridae</taxon>
        <taxon>Wroclawvirus</taxon>
        <taxon>Wroclawvirus PA5oct</taxon>
    </lineage>
</organism>
<dbReference type="InterPro" id="IPR027417">
    <property type="entry name" value="P-loop_NTPase"/>
</dbReference>
<protein>
    <recommendedName>
        <fullName evidence="1">SF4 helicase domain-containing protein</fullName>
    </recommendedName>
</protein>
<feature type="domain" description="SF4 helicase" evidence="1">
    <location>
        <begin position="155"/>
        <end position="419"/>
    </location>
</feature>
<proteinExistence type="predicted"/>
<sequence length="479" mass="53945">MKQNKDVVKDYNTGVEDLFIKFFLTDPELFIRCRSIIQRDHYSDKINQKVIDFLNEHADKHSTLPTVEQVSAITGKSFELLDNIHDSHKNWFLEEYETFARHKQLENVILESPDLLVTGRYGEVEQKVKNAVSIALVKDLGTDYFGDPLSRLNAIKDRKSLVSTGMKDLDAKLYGGFERGALNIFAGQSGAGKSIFLQNIGLNWAIAGLNVVYLSLELSENLCSMRIDSMNTGIDTKEVLRRVDDVAIKVIESKKKTKGSLRIKQLPNGCTANDIRSYIKEYEIQTGLKVDAIMLDYLDLCMPISKKVSPSDLFVKDKYVSEELRNLAVELQILLVTASQLNRNSHESVDFGHEHISGGISKINTADNVIAIFTTQAMRENGRYQIQFLKTRSSSGVGQKVDLAFDQRTLRLSDLDPEQASALSENTRSVIDKLRADRSLDTPNNKDTHVQKTPAIEQKPVESMVEKSARLRNLLSGNR</sequence>
<dbReference type="EMBL" id="MK797984">
    <property type="protein sequence ID" value="QCG76105.1"/>
    <property type="molecule type" value="Genomic_DNA"/>
</dbReference>
<dbReference type="GO" id="GO:0005524">
    <property type="term" value="F:ATP binding"/>
    <property type="evidence" value="ECO:0007669"/>
    <property type="project" value="InterPro"/>
</dbReference>
<name>A0A4Y1LUN2_9CAUD</name>
<dbReference type="Gene3D" id="3.40.50.300">
    <property type="entry name" value="P-loop containing nucleotide triphosphate hydrolases"/>
    <property type="match status" value="1"/>
</dbReference>
<dbReference type="Pfam" id="PF03796">
    <property type="entry name" value="DnaB_C"/>
    <property type="match status" value="1"/>
</dbReference>
<dbReference type="Proteomes" id="UP000316733">
    <property type="component" value="Segment"/>
</dbReference>
<evidence type="ECO:0000313" key="3">
    <source>
        <dbReference type="Proteomes" id="UP000316733"/>
    </source>
</evidence>
<dbReference type="InterPro" id="IPR007694">
    <property type="entry name" value="DNA_helicase_DnaB-like_C"/>
</dbReference>
<keyword evidence="3" id="KW-1185">Reference proteome</keyword>
<dbReference type="PANTHER" id="PTHR30153:SF2">
    <property type="entry name" value="REPLICATIVE DNA HELICASE"/>
    <property type="match status" value="1"/>
</dbReference>
<dbReference type="GO" id="GO:0003678">
    <property type="term" value="F:DNA helicase activity"/>
    <property type="evidence" value="ECO:0007669"/>
    <property type="project" value="InterPro"/>
</dbReference>
<dbReference type="SUPFAM" id="SSF52540">
    <property type="entry name" value="P-loop containing nucleoside triphosphate hydrolases"/>
    <property type="match status" value="1"/>
</dbReference>
<evidence type="ECO:0000259" key="1">
    <source>
        <dbReference type="PROSITE" id="PS51199"/>
    </source>
</evidence>
<gene>
    <name evidence="2" type="ORF">EST35_0224</name>
</gene>
<accession>A0A4Y1LUN2</accession>